<dbReference type="AlphaFoldDB" id="A0A1F6T9M2"/>
<evidence type="ECO:0000313" key="4">
    <source>
        <dbReference type="Proteomes" id="UP000177925"/>
    </source>
</evidence>
<dbReference type="Proteomes" id="UP000177925">
    <property type="component" value="Unassembled WGS sequence"/>
</dbReference>
<reference evidence="3 4" key="1">
    <citation type="journal article" date="2016" name="Nat. Commun.">
        <title>Thousands of microbial genomes shed light on interconnected biogeochemical processes in an aquifer system.</title>
        <authorList>
            <person name="Anantharaman K."/>
            <person name="Brown C.T."/>
            <person name="Hug L.A."/>
            <person name="Sharon I."/>
            <person name="Castelle C.J."/>
            <person name="Probst A.J."/>
            <person name="Thomas B.C."/>
            <person name="Singh A."/>
            <person name="Wilkins M.J."/>
            <person name="Karaoz U."/>
            <person name="Brodie E.L."/>
            <person name="Williams K.H."/>
            <person name="Hubbard S.S."/>
            <person name="Banfield J.F."/>
        </authorList>
    </citation>
    <scope>NUCLEOTIDE SEQUENCE [LARGE SCALE GENOMIC DNA]</scope>
</reference>
<name>A0A1F6T9M2_9PROT</name>
<protein>
    <recommendedName>
        <fullName evidence="2">PBP domain-containing protein</fullName>
    </recommendedName>
</protein>
<comment type="caution">
    <text evidence="3">The sequence shown here is derived from an EMBL/GenBank/DDBJ whole genome shotgun (WGS) entry which is preliminary data.</text>
</comment>
<organism evidence="3 4">
    <name type="scientific">Candidatus Muproteobacteria bacterium RBG_16_64_11</name>
    <dbReference type="NCBI Taxonomy" id="1817758"/>
    <lineage>
        <taxon>Bacteria</taxon>
        <taxon>Pseudomonadati</taxon>
        <taxon>Pseudomonadota</taxon>
        <taxon>Candidatus Muproteobacteria</taxon>
    </lineage>
</organism>
<dbReference type="SUPFAM" id="SSF53850">
    <property type="entry name" value="Periplasmic binding protein-like II"/>
    <property type="match status" value="1"/>
</dbReference>
<keyword evidence="1" id="KW-0732">Signal</keyword>
<gene>
    <name evidence="3" type="ORF">A2150_00445</name>
</gene>
<dbReference type="Gene3D" id="3.40.190.10">
    <property type="entry name" value="Periplasmic binding protein-like II"/>
    <property type="match status" value="2"/>
</dbReference>
<dbReference type="PANTHER" id="PTHR30570:SF1">
    <property type="entry name" value="PHOSPHATE-BINDING PROTEIN PSTS"/>
    <property type="match status" value="1"/>
</dbReference>
<sequence length="316" mass="34452">MGTFGKSLTVAGLTVAVAIVLGVAVAAPEKKLTWAGCGISKNAFMAEMAAAYEKKTGVKIDFKGGGATKGIRQVANHSVDIGGTCRHTLEDSNNLMNHPEERRIQLTPVAWDALVVIVHKDNPVSDITLEQLRQLYTGKLTNWKQLGGRDAPIELYVRKGKVSGVGRTLRELVFNNYEQEFTAKHVVDSTGPLERAIPVNPNGIGTTGVSSARKLGGTAKILKLEGKEASYENIKNGHYILYRPLYMVTHMQDTNPEIKKFVAFVMGDEGKKVMRSVGTVPYEDAIGLWSKYLDEQNKALAMRVGAPKSAAVRMPR</sequence>
<evidence type="ECO:0000313" key="3">
    <source>
        <dbReference type="EMBL" id="OGI41820.1"/>
    </source>
</evidence>
<evidence type="ECO:0000259" key="2">
    <source>
        <dbReference type="Pfam" id="PF12849"/>
    </source>
</evidence>
<evidence type="ECO:0000256" key="1">
    <source>
        <dbReference type="ARBA" id="ARBA00022729"/>
    </source>
</evidence>
<proteinExistence type="predicted"/>
<dbReference type="STRING" id="1817758.A2150_00445"/>
<dbReference type="CDD" id="cd13653">
    <property type="entry name" value="PBP2_phosphate_like_1"/>
    <property type="match status" value="1"/>
</dbReference>
<dbReference type="InterPro" id="IPR024370">
    <property type="entry name" value="PBP_domain"/>
</dbReference>
<dbReference type="EMBL" id="MFSS01000115">
    <property type="protein sequence ID" value="OGI41820.1"/>
    <property type="molecule type" value="Genomic_DNA"/>
</dbReference>
<dbReference type="InterPro" id="IPR050811">
    <property type="entry name" value="Phosphate_ABC_transporter"/>
</dbReference>
<feature type="domain" description="PBP" evidence="2">
    <location>
        <begin position="44"/>
        <end position="269"/>
    </location>
</feature>
<accession>A0A1F6T9M2</accession>
<dbReference type="Pfam" id="PF12849">
    <property type="entry name" value="PBP_like_2"/>
    <property type="match status" value="1"/>
</dbReference>
<dbReference type="PANTHER" id="PTHR30570">
    <property type="entry name" value="PERIPLASMIC PHOSPHATE BINDING COMPONENT OF PHOSPHATE ABC TRANSPORTER"/>
    <property type="match status" value="1"/>
</dbReference>